<evidence type="ECO:0000256" key="7">
    <source>
        <dbReference type="ARBA" id="ARBA00024843"/>
    </source>
</evidence>
<evidence type="ECO:0000313" key="15">
    <source>
        <dbReference type="Proteomes" id="UP000266188"/>
    </source>
</evidence>
<comment type="cofactor">
    <cofactor evidence="11">
        <name>Zn(2+)</name>
        <dbReference type="ChEBI" id="CHEBI:29105"/>
    </cofactor>
    <text evidence="11">Binds 1 or 2 Zn(2+) ions per subunit.</text>
</comment>
<dbReference type="OrthoDB" id="3941538at2759"/>
<evidence type="ECO:0000256" key="4">
    <source>
        <dbReference type="ARBA" id="ARBA00022833"/>
    </source>
</evidence>
<dbReference type="GO" id="GO:0042732">
    <property type="term" value="P:D-xylose metabolic process"/>
    <property type="evidence" value="ECO:0007669"/>
    <property type="project" value="UniProtKB-UniRule"/>
</dbReference>
<sequence length="278" mass="30316">MGHEASGTIHAVGSAVETLVPGDRVAIEPGYPCRRCERCKTGRYNLCPKMKFAADSPKLHGTLTKYFVLPADFCYKVPETISLAEAVLIEPLAVAVHAVRLADAELGQRVVVFGAGTPGLFCAIVAREFGAAEVVCVDIVDRKLRFAQELVGDRNNAERLLQQFNLGEADVAIDASGAELSMQTAVYVLRMGGTYVQVGMGKRKIEFPIAEMCEKEITAKGCYRYGPGDFTLGIYLASQGRLRLSEFITNIFPFEEATEAWETAKRDEGTKTLIRGPV</sequence>
<evidence type="ECO:0000259" key="12">
    <source>
        <dbReference type="Pfam" id="PF00107"/>
    </source>
</evidence>
<dbReference type="CDD" id="cd05285">
    <property type="entry name" value="sorbitol_DH"/>
    <property type="match status" value="1"/>
</dbReference>
<feature type="domain" description="Alcohol dehydrogenase-like C-terminal" evidence="12">
    <location>
        <begin position="119"/>
        <end position="231"/>
    </location>
</feature>
<evidence type="ECO:0000256" key="1">
    <source>
        <dbReference type="ARBA" id="ARBA00008072"/>
    </source>
</evidence>
<dbReference type="GO" id="GO:0008270">
    <property type="term" value="F:zinc ion binding"/>
    <property type="evidence" value="ECO:0007669"/>
    <property type="project" value="UniProtKB-UniRule"/>
</dbReference>
<dbReference type="InterPro" id="IPR002328">
    <property type="entry name" value="ADH_Zn_CS"/>
</dbReference>
<evidence type="ECO:0000313" key="14">
    <source>
        <dbReference type="EMBL" id="RJE26891.1"/>
    </source>
</evidence>
<comment type="caution">
    <text evidence="14">The sequence shown here is derived from an EMBL/GenBank/DDBJ whole genome shotgun (WGS) entry which is preliminary data.</text>
</comment>
<dbReference type="SUPFAM" id="SSF50129">
    <property type="entry name" value="GroES-like"/>
    <property type="match status" value="1"/>
</dbReference>
<protein>
    <recommendedName>
        <fullName evidence="9 11">D-xylulose reductase</fullName>
        <ecNumber evidence="9 11">1.1.1.9</ecNumber>
    </recommendedName>
    <alternativeName>
        <fullName evidence="11">Xylitol dehydrogenase</fullName>
    </alternativeName>
</protein>
<dbReference type="Proteomes" id="UP000266188">
    <property type="component" value="Unassembled WGS sequence"/>
</dbReference>
<dbReference type="STRING" id="2070753.A0A3A3AC44"/>
<proteinExistence type="inferred from homology"/>
<keyword evidence="11" id="KW-0119">Carbohydrate metabolism</keyword>
<dbReference type="UniPathway" id="UPA00146">
    <property type="reaction ID" value="UER00577"/>
</dbReference>
<gene>
    <name evidence="14" type="ORF">PHISCL_00803</name>
</gene>
<evidence type="ECO:0000259" key="13">
    <source>
        <dbReference type="Pfam" id="PF08240"/>
    </source>
</evidence>
<dbReference type="InterPro" id="IPR013149">
    <property type="entry name" value="ADH-like_C"/>
</dbReference>
<dbReference type="Pfam" id="PF08240">
    <property type="entry name" value="ADH_N"/>
    <property type="match status" value="1"/>
</dbReference>
<dbReference type="InterPro" id="IPR011032">
    <property type="entry name" value="GroES-like_sf"/>
</dbReference>
<dbReference type="EMBL" id="MVGC01000013">
    <property type="protein sequence ID" value="RJE26891.1"/>
    <property type="molecule type" value="Genomic_DNA"/>
</dbReference>
<dbReference type="InterPro" id="IPR013154">
    <property type="entry name" value="ADH-like_N"/>
</dbReference>
<dbReference type="PANTHER" id="PTHR43161">
    <property type="entry name" value="SORBITOL DEHYDROGENASE"/>
    <property type="match status" value="1"/>
</dbReference>
<evidence type="ECO:0000256" key="11">
    <source>
        <dbReference type="RuleBase" id="RU369026"/>
    </source>
</evidence>
<evidence type="ECO:0000256" key="5">
    <source>
        <dbReference type="ARBA" id="ARBA00023002"/>
    </source>
</evidence>
<evidence type="ECO:0000256" key="6">
    <source>
        <dbReference type="ARBA" id="ARBA00023027"/>
    </source>
</evidence>
<dbReference type="InterPro" id="IPR045306">
    <property type="entry name" value="SDH-like"/>
</dbReference>
<dbReference type="Gene3D" id="3.40.50.720">
    <property type="entry name" value="NAD(P)-binding Rossmann-like Domain"/>
    <property type="match status" value="1"/>
</dbReference>
<evidence type="ECO:0000256" key="8">
    <source>
        <dbReference type="ARBA" id="ARBA00025713"/>
    </source>
</evidence>
<dbReference type="PROSITE" id="PS00059">
    <property type="entry name" value="ADH_ZINC"/>
    <property type="match status" value="1"/>
</dbReference>
<feature type="domain" description="Alcohol dehydrogenase-like N-terminal" evidence="13">
    <location>
        <begin position="1"/>
        <end position="79"/>
    </location>
</feature>
<dbReference type="GO" id="GO:0006062">
    <property type="term" value="P:sorbitol catabolic process"/>
    <property type="evidence" value="ECO:0007669"/>
    <property type="project" value="TreeGrafter"/>
</dbReference>
<reference evidence="15" key="1">
    <citation type="submission" date="2017-02" db="EMBL/GenBank/DDBJ databases">
        <authorList>
            <person name="Tafer H."/>
            <person name="Lopandic K."/>
        </authorList>
    </citation>
    <scope>NUCLEOTIDE SEQUENCE [LARGE SCALE GENOMIC DNA]</scope>
    <source>
        <strain evidence="15">CBS 366.77</strain>
    </source>
</reference>
<dbReference type="GO" id="GO:0019569">
    <property type="term" value="P:L-arabinose catabolic process to D-xylulose 5-phosphate"/>
    <property type="evidence" value="ECO:0007669"/>
    <property type="project" value="UniProtKB-UniRule"/>
</dbReference>
<comment type="pathway">
    <text evidence="8 11">Carbohydrate degradation; L-arabinose degradation via L-arabinitol; D-xylulose 5-phosphate from L-arabinose (fungal route): step 4/5.</text>
</comment>
<keyword evidence="3 10" id="KW-0479">Metal-binding</keyword>
<dbReference type="FunFam" id="3.40.50.720:FF:000068">
    <property type="entry name" value="Sorbitol dehydrogenase"/>
    <property type="match status" value="1"/>
</dbReference>
<dbReference type="EC" id="1.1.1.9" evidence="9 11"/>
<dbReference type="GO" id="GO:0046526">
    <property type="term" value="F:D-xylulose reductase activity"/>
    <property type="evidence" value="ECO:0007669"/>
    <property type="project" value="UniProtKB-EC"/>
</dbReference>
<keyword evidence="5 11" id="KW-0560">Oxidoreductase</keyword>
<comment type="catalytic activity">
    <reaction evidence="11">
        <text>xylitol + NAD(+) = D-xylulose + NADH + H(+)</text>
        <dbReference type="Rhea" id="RHEA:20433"/>
        <dbReference type="ChEBI" id="CHEBI:15378"/>
        <dbReference type="ChEBI" id="CHEBI:17140"/>
        <dbReference type="ChEBI" id="CHEBI:17151"/>
        <dbReference type="ChEBI" id="CHEBI:57540"/>
        <dbReference type="ChEBI" id="CHEBI:57945"/>
        <dbReference type="EC" id="1.1.1.9"/>
    </reaction>
</comment>
<evidence type="ECO:0000256" key="9">
    <source>
        <dbReference type="ARBA" id="ARBA00026119"/>
    </source>
</evidence>
<keyword evidence="6 11" id="KW-0520">NAD</keyword>
<keyword evidence="2 11" id="KW-0859">Xylose metabolism</keyword>
<organism evidence="14 15">
    <name type="scientific">Aspergillus sclerotialis</name>
    <dbReference type="NCBI Taxonomy" id="2070753"/>
    <lineage>
        <taxon>Eukaryota</taxon>
        <taxon>Fungi</taxon>
        <taxon>Dikarya</taxon>
        <taxon>Ascomycota</taxon>
        <taxon>Pezizomycotina</taxon>
        <taxon>Eurotiomycetes</taxon>
        <taxon>Eurotiomycetidae</taxon>
        <taxon>Eurotiales</taxon>
        <taxon>Aspergillaceae</taxon>
        <taxon>Aspergillus</taxon>
        <taxon>Aspergillus subgen. Polypaecilum</taxon>
    </lineage>
</organism>
<dbReference type="SUPFAM" id="SSF51735">
    <property type="entry name" value="NAD(P)-binding Rossmann-fold domains"/>
    <property type="match status" value="1"/>
</dbReference>
<evidence type="ECO:0000256" key="10">
    <source>
        <dbReference type="RuleBase" id="RU361277"/>
    </source>
</evidence>
<dbReference type="GO" id="GO:0003939">
    <property type="term" value="F:L-iditol 2-dehydrogenase (NAD+) activity"/>
    <property type="evidence" value="ECO:0007669"/>
    <property type="project" value="TreeGrafter"/>
</dbReference>
<dbReference type="AlphaFoldDB" id="A0A3A3AC44"/>
<comment type="function">
    <text evidence="7 11">Xylitol dehydrogenase which catalyzes the conversion of xylitol to D-xylulose. Xylose is a major component of hemicelluloses such as xylan. Most fungi utilize D-xylose via three enzymatic reactions, xylose reductase (XR), xylitol dehydrogenase (XDH), and xylulokinase, to form xylulose 5-phosphate, which enters pentose phosphate pathway.</text>
</comment>
<evidence type="ECO:0000256" key="3">
    <source>
        <dbReference type="ARBA" id="ARBA00022723"/>
    </source>
</evidence>
<keyword evidence="15" id="KW-1185">Reference proteome</keyword>
<dbReference type="Pfam" id="PF00107">
    <property type="entry name" value="ADH_zinc_N"/>
    <property type="match status" value="1"/>
</dbReference>
<dbReference type="Gene3D" id="3.90.180.10">
    <property type="entry name" value="Medium-chain alcohol dehydrogenases, catalytic domain"/>
    <property type="match status" value="1"/>
</dbReference>
<dbReference type="PANTHER" id="PTHR43161:SF9">
    <property type="entry name" value="SORBITOL DEHYDROGENASE"/>
    <property type="match status" value="1"/>
</dbReference>
<comment type="similarity">
    <text evidence="1 10">Belongs to the zinc-containing alcohol dehydrogenase family.</text>
</comment>
<dbReference type="InterPro" id="IPR036291">
    <property type="entry name" value="NAD(P)-bd_dom_sf"/>
</dbReference>
<keyword evidence="4 10" id="KW-0862">Zinc</keyword>
<evidence type="ECO:0000256" key="2">
    <source>
        <dbReference type="ARBA" id="ARBA00022629"/>
    </source>
</evidence>
<name>A0A3A3AC44_9EURO</name>
<accession>A0A3A3AC44</accession>